<protein>
    <submittedName>
        <fullName evidence="2">Uncharacterized protein</fullName>
    </submittedName>
</protein>
<name>A0ABS2FJK5_9CLOT</name>
<comment type="caution">
    <text evidence="2">The sequence shown here is derived from an EMBL/GenBank/DDBJ whole genome shotgun (WGS) entry which is preliminary data.</text>
</comment>
<keyword evidence="3" id="KW-1185">Reference proteome</keyword>
<accession>A0ABS2FJK5</accession>
<dbReference type="Proteomes" id="UP000767334">
    <property type="component" value="Unassembled WGS sequence"/>
</dbReference>
<evidence type="ECO:0000256" key="1">
    <source>
        <dbReference type="SAM" id="MobiDB-lite"/>
    </source>
</evidence>
<organism evidence="2 3">
    <name type="scientific">Clostridium saudiense</name>
    <dbReference type="NCBI Taxonomy" id="1414720"/>
    <lineage>
        <taxon>Bacteria</taxon>
        <taxon>Bacillati</taxon>
        <taxon>Bacillota</taxon>
        <taxon>Clostridia</taxon>
        <taxon>Eubacteriales</taxon>
        <taxon>Clostridiaceae</taxon>
        <taxon>Clostridium</taxon>
    </lineage>
</organism>
<dbReference type="EMBL" id="JACJLL010000082">
    <property type="protein sequence ID" value="MBM6820083.1"/>
    <property type="molecule type" value="Genomic_DNA"/>
</dbReference>
<dbReference type="RefSeq" id="WP_195467442.1">
    <property type="nucleotide sequence ID" value="NZ_JACJLL010000082.1"/>
</dbReference>
<feature type="region of interest" description="Disordered" evidence="1">
    <location>
        <begin position="46"/>
        <end position="75"/>
    </location>
</feature>
<proteinExistence type="predicted"/>
<evidence type="ECO:0000313" key="3">
    <source>
        <dbReference type="Proteomes" id="UP000767334"/>
    </source>
</evidence>
<evidence type="ECO:0000313" key="2">
    <source>
        <dbReference type="EMBL" id="MBM6820083.1"/>
    </source>
</evidence>
<gene>
    <name evidence="2" type="ORF">H6A19_12175</name>
</gene>
<feature type="compositionally biased region" description="Polar residues" evidence="1">
    <location>
        <begin position="48"/>
        <end position="58"/>
    </location>
</feature>
<reference evidence="2 3" key="1">
    <citation type="journal article" date="2021" name="Sci. Rep.">
        <title>The distribution of antibiotic resistance genes in chicken gut microbiota commensals.</title>
        <authorList>
            <person name="Juricova H."/>
            <person name="Matiasovicova J."/>
            <person name="Kubasova T."/>
            <person name="Cejkova D."/>
            <person name="Rychlik I."/>
        </authorList>
    </citation>
    <scope>NUCLEOTIDE SEQUENCE [LARGE SCALE GENOMIC DNA]</scope>
    <source>
        <strain evidence="2 3">An435</strain>
    </source>
</reference>
<sequence length="99" mass="10531">MEKKNWSNPELKTSDAIHTHETECSCGVVISGDITTFKANKHPCHKTGNGQHNNSGNHTEGVEQNGHVLSSGCTDPSHYDAQGNPMCCCFKAASVGGMS</sequence>